<reference evidence="3" key="1">
    <citation type="submission" date="2022-11" db="UniProtKB">
        <authorList>
            <consortium name="WormBaseParasite"/>
        </authorList>
    </citation>
    <scope>IDENTIFICATION</scope>
</reference>
<keyword evidence="2" id="KW-1185">Reference proteome</keyword>
<organism evidence="2 3">
    <name type="scientific">Panagrolaimus davidi</name>
    <dbReference type="NCBI Taxonomy" id="227884"/>
    <lineage>
        <taxon>Eukaryota</taxon>
        <taxon>Metazoa</taxon>
        <taxon>Ecdysozoa</taxon>
        <taxon>Nematoda</taxon>
        <taxon>Chromadorea</taxon>
        <taxon>Rhabditida</taxon>
        <taxon>Tylenchina</taxon>
        <taxon>Panagrolaimomorpha</taxon>
        <taxon>Panagrolaimoidea</taxon>
        <taxon>Panagrolaimidae</taxon>
        <taxon>Panagrolaimus</taxon>
    </lineage>
</organism>
<accession>A0A914Q9X0</accession>
<evidence type="ECO:0000313" key="3">
    <source>
        <dbReference type="WBParaSite" id="PDA_v2.g25944.t1"/>
    </source>
</evidence>
<evidence type="ECO:0000313" key="2">
    <source>
        <dbReference type="Proteomes" id="UP000887578"/>
    </source>
</evidence>
<feature type="compositionally biased region" description="Basic and acidic residues" evidence="1">
    <location>
        <begin position="104"/>
        <end position="116"/>
    </location>
</feature>
<feature type="region of interest" description="Disordered" evidence="1">
    <location>
        <begin position="92"/>
        <end position="116"/>
    </location>
</feature>
<dbReference type="WBParaSite" id="PDA_v2.g25944.t1">
    <property type="protein sequence ID" value="PDA_v2.g25944.t1"/>
    <property type="gene ID" value="PDA_v2.g25944"/>
</dbReference>
<name>A0A914Q9X0_9BILA</name>
<proteinExistence type="predicted"/>
<sequence length="116" mass="12313">MLLDEIKFGTKNTFVIKAKGALQKTLQCFNAESVEKLFGQPVTIQPMMGDTVVLLLPNCNRPAPPCAADLSQKPTATPPTFKIIPAVEMEAAAAAAGGGNDPNNNEKKDDSKKDGQ</sequence>
<dbReference type="Proteomes" id="UP000887578">
    <property type="component" value="Unplaced"/>
</dbReference>
<protein>
    <submittedName>
        <fullName evidence="3">Uncharacterized protein</fullName>
    </submittedName>
</protein>
<evidence type="ECO:0000256" key="1">
    <source>
        <dbReference type="SAM" id="MobiDB-lite"/>
    </source>
</evidence>
<dbReference type="AlphaFoldDB" id="A0A914Q9X0"/>